<keyword evidence="5 6" id="KW-0472">Membrane</keyword>
<evidence type="ECO:0000256" key="1">
    <source>
        <dbReference type="ARBA" id="ARBA00004651"/>
    </source>
</evidence>
<dbReference type="Gene3D" id="3.40.720.10">
    <property type="entry name" value="Alkaline Phosphatase, subunit A"/>
    <property type="match status" value="1"/>
</dbReference>
<evidence type="ECO:0000259" key="7">
    <source>
        <dbReference type="Pfam" id="PF00884"/>
    </source>
</evidence>
<accession>A0ABV3WSB6</accession>
<gene>
    <name evidence="8" type="ORF">V1479_09625</name>
</gene>
<dbReference type="InterPro" id="IPR000917">
    <property type="entry name" value="Sulfatase_N"/>
</dbReference>
<protein>
    <submittedName>
        <fullName evidence="8">LTA synthase family protein</fullName>
    </submittedName>
</protein>
<dbReference type="InterPro" id="IPR017850">
    <property type="entry name" value="Alkaline_phosphatase_core_sf"/>
</dbReference>
<evidence type="ECO:0000256" key="6">
    <source>
        <dbReference type="SAM" id="Phobius"/>
    </source>
</evidence>
<evidence type="ECO:0000256" key="4">
    <source>
        <dbReference type="ARBA" id="ARBA00022989"/>
    </source>
</evidence>
<feature type="transmembrane region" description="Helical" evidence="6">
    <location>
        <begin position="176"/>
        <end position="193"/>
    </location>
</feature>
<keyword evidence="2" id="KW-1003">Cell membrane</keyword>
<proteinExistence type="predicted"/>
<comment type="subcellular location">
    <subcellularLocation>
        <location evidence="1">Cell membrane</location>
        <topology evidence="1">Multi-pass membrane protein</topology>
    </subcellularLocation>
</comment>
<dbReference type="Proteomes" id="UP001559025">
    <property type="component" value="Unassembled WGS sequence"/>
</dbReference>
<keyword evidence="3 6" id="KW-0812">Transmembrane</keyword>
<feature type="transmembrane region" description="Helical" evidence="6">
    <location>
        <begin position="65"/>
        <end position="84"/>
    </location>
</feature>
<evidence type="ECO:0000256" key="5">
    <source>
        <dbReference type="ARBA" id="ARBA00023136"/>
    </source>
</evidence>
<keyword evidence="4 6" id="KW-1133">Transmembrane helix</keyword>
<evidence type="ECO:0000313" key="8">
    <source>
        <dbReference type="EMBL" id="MEX4007563.1"/>
    </source>
</evidence>
<reference evidence="8 9" key="1">
    <citation type="submission" date="2024-01" db="EMBL/GenBank/DDBJ databases">
        <title>New evidence supports the origin of RcGTA from prophage.</title>
        <authorList>
            <person name="Xu Y."/>
            <person name="Liu B."/>
            <person name="Chen F."/>
        </authorList>
    </citation>
    <scope>NUCLEOTIDE SEQUENCE [LARGE SCALE GENOMIC DNA]</scope>
    <source>
        <strain evidence="8 9">CBW1107-2</strain>
    </source>
</reference>
<dbReference type="RefSeq" id="WP_368802695.1">
    <property type="nucleotide sequence ID" value="NZ_JAZHFV010000002.1"/>
</dbReference>
<name>A0ABV3WSB6_9HYPH</name>
<feature type="transmembrane region" description="Helical" evidence="6">
    <location>
        <begin position="141"/>
        <end position="164"/>
    </location>
</feature>
<dbReference type="InterPro" id="IPR050448">
    <property type="entry name" value="OpgB/LTA_synthase_biosynth"/>
</dbReference>
<organism evidence="8 9">
    <name type="scientific">Neoaquamicrobium sediminum</name>
    <dbReference type="NCBI Taxonomy" id="1849104"/>
    <lineage>
        <taxon>Bacteria</taxon>
        <taxon>Pseudomonadati</taxon>
        <taxon>Pseudomonadota</taxon>
        <taxon>Alphaproteobacteria</taxon>
        <taxon>Hyphomicrobiales</taxon>
        <taxon>Phyllobacteriaceae</taxon>
        <taxon>Neoaquamicrobium</taxon>
    </lineage>
</organism>
<sequence>MSRIVDPVAPGLTDTSSFNSLNRLAHGFAYVAAIMLAAVTLTFLMETILRGSAGDAVGFITDPTRPALATIAAIALVLLGLDAFTRRSGQSVLLLAPLLLLLAWVGSQKRFYLGDPPYPTDFLYARQIVELLPLMVAERPIAGLLIVASTIAAGAALAAMWFRSRVFPITSPVGRIVRLALAVPLLALFAMQMDYARHSPLRSALNIEPMMWDQAANYRHNGLVMAFALNVPMANVSPPAGYSPASVNAIPASAPVAYASTRRPDIVMVMSESFWDPTRLPGVTITPDPIAFTRSMQSGHIFSPEFGGMTANAEFEALTGFSNAFLPYGSIPYQQYVRGEMPSLASFLSQKGYATLAMHPFQSWFWNRGNVYEAFGFDRFLSEDNIDPLEKRGRLASDAALTDLIIKEVDASADPIFAFAVTLQNHGPYEPNRYPDDRVTVKTGAGEAARGAIGSFAEGMMDSDRSLARLLEWAENRDRETIVVFFGDHLPPLGQTYVATGFMERTVSNRFGDATKLTRERETPLVIWSNRTGSVKQAGTLSPAFLPLHLLQAAGMEHPYYTGFLSTAYDRWHVIDRHLLVDKNGSPTEGWSQSVVDPLLRDYRLIQYDVMFGARHGASRFFPQLEAPLIAQQQDRTAW</sequence>
<dbReference type="Pfam" id="PF00884">
    <property type="entry name" value="Sulfatase"/>
    <property type="match status" value="1"/>
</dbReference>
<comment type="caution">
    <text evidence="8">The sequence shown here is derived from an EMBL/GenBank/DDBJ whole genome shotgun (WGS) entry which is preliminary data.</text>
</comment>
<dbReference type="SUPFAM" id="SSF53649">
    <property type="entry name" value="Alkaline phosphatase-like"/>
    <property type="match status" value="1"/>
</dbReference>
<feature type="transmembrane region" description="Helical" evidence="6">
    <location>
        <begin position="27"/>
        <end position="45"/>
    </location>
</feature>
<dbReference type="PANTHER" id="PTHR47371:SF3">
    <property type="entry name" value="PHOSPHOGLYCEROL TRANSFERASE I"/>
    <property type="match status" value="1"/>
</dbReference>
<keyword evidence="9" id="KW-1185">Reference proteome</keyword>
<evidence type="ECO:0000256" key="3">
    <source>
        <dbReference type="ARBA" id="ARBA00022692"/>
    </source>
</evidence>
<feature type="transmembrane region" description="Helical" evidence="6">
    <location>
        <begin position="91"/>
        <end position="107"/>
    </location>
</feature>
<dbReference type="CDD" id="cd16015">
    <property type="entry name" value="LTA_synthase"/>
    <property type="match status" value="1"/>
</dbReference>
<feature type="domain" description="Sulfatase N-terminal" evidence="7">
    <location>
        <begin position="264"/>
        <end position="556"/>
    </location>
</feature>
<evidence type="ECO:0000256" key="2">
    <source>
        <dbReference type="ARBA" id="ARBA00022475"/>
    </source>
</evidence>
<dbReference type="PANTHER" id="PTHR47371">
    <property type="entry name" value="LIPOTEICHOIC ACID SYNTHASE"/>
    <property type="match status" value="1"/>
</dbReference>
<dbReference type="EMBL" id="JAZHFV010000002">
    <property type="protein sequence ID" value="MEX4007563.1"/>
    <property type="molecule type" value="Genomic_DNA"/>
</dbReference>
<evidence type="ECO:0000313" key="9">
    <source>
        <dbReference type="Proteomes" id="UP001559025"/>
    </source>
</evidence>